<dbReference type="SMART" id="SM00220">
    <property type="entry name" value="S_TKc"/>
    <property type="match status" value="1"/>
</dbReference>
<proteinExistence type="predicted"/>
<dbReference type="SUPFAM" id="SSF56112">
    <property type="entry name" value="Protein kinase-like (PK-like)"/>
    <property type="match status" value="1"/>
</dbReference>
<keyword evidence="6" id="KW-0067">ATP-binding</keyword>
<dbReference type="EMBL" id="PGOL01008307">
    <property type="protein sequence ID" value="PKI31838.1"/>
    <property type="molecule type" value="Genomic_DNA"/>
</dbReference>
<evidence type="ECO:0000259" key="10">
    <source>
        <dbReference type="PROSITE" id="PS50011"/>
    </source>
</evidence>
<evidence type="ECO:0000256" key="7">
    <source>
        <dbReference type="ARBA" id="ARBA00047899"/>
    </source>
</evidence>
<sequence length="256" mass="28541">MEASEGRKRNQILLPVAIATAAASGILLLFGVIFYLRGRRISRGFLGVIKRLIQRSKCGMWSPGSLESDTPNLQVFSYATLKAATNNFSAENKLGEGGFGPVYKGKLRNGPEIAVKKLSKNSNQDPVRRNILDWDKRLQIIEGVTQGLLYLQEYSNCTIVHRDLKASNILLDSERNPKISDFGIARIFRKNELEANTGRIVGTSGCVPPEYVRRGIYSMKYDVYSFGVLVLQIISGKKTNCRYGPSENLNLLEYVS</sequence>
<evidence type="ECO:0000256" key="4">
    <source>
        <dbReference type="ARBA" id="ARBA00022741"/>
    </source>
</evidence>
<feature type="transmembrane region" description="Helical" evidence="9">
    <location>
        <begin position="12"/>
        <end position="36"/>
    </location>
</feature>
<keyword evidence="5" id="KW-0418">Kinase</keyword>
<evidence type="ECO:0000256" key="6">
    <source>
        <dbReference type="ARBA" id="ARBA00022840"/>
    </source>
</evidence>
<dbReference type="FunFam" id="1.10.510.10:FF:001023">
    <property type="entry name" value="Os07g0541700 protein"/>
    <property type="match status" value="1"/>
</dbReference>
<comment type="caution">
    <text evidence="11">The sequence shown here is derived from an EMBL/GenBank/DDBJ whole genome shotgun (WGS) entry which is preliminary data.</text>
</comment>
<keyword evidence="9" id="KW-0472">Membrane</keyword>
<comment type="catalytic activity">
    <reaction evidence="7">
        <text>L-threonyl-[protein] + ATP = O-phospho-L-threonyl-[protein] + ADP + H(+)</text>
        <dbReference type="Rhea" id="RHEA:46608"/>
        <dbReference type="Rhea" id="RHEA-COMP:11060"/>
        <dbReference type="Rhea" id="RHEA-COMP:11605"/>
        <dbReference type="ChEBI" id="CHEBI:15378"/>
        <dbReference type="ChEBI" id="CHEBI:30013"/>
        <dbReference type="ChEBI" id="CHEBI:30616"/>
        <dbReference type="ChEBI" id="CHEBI:61977"/>
        <dbReference type="ChEBI" id="CHEBI:456216"/>
        <dbReference type="EC" id="2.7.11.1"/>
    </reaction>
</comment>
<dbReference type="EC" id="2.7.11.1" evidence="1"/>
<dbReference type="InterPro" id="IPR008271">
    <property type="entry name" value="Ser/Thr_kinase_AS"/>
</dbReference>
<dbReference type="Gene3D" id="1.10.510.10">
    <property type="entry name" value="Transferase(Phosphotransferase) domain 1"/>
    <property type="match status" value="2"/>
</dbReference>
<organism evidence="11 12">
    <name type="scientific">Punica granatum</name>
    <name type="common">Pomegranate</name>
    <dbReference type="NCBI Taxonomy" id="22663"/>
    <lineage>
        <taxon>Eukaryota</taxon>
        <taxon>Viridiplantae</taxon>
        <taxon>Streptophyta</taxon>
        <taxon>Embryophyta</taxon>
        <taxon>Tracheophyta</taxon>
        <taxon>Spermatophyta</taxon>
        <taxon>Magnoliopsida</taxon>
        <taxon>eudicotyledons</taxon>
        <taxon>Gunneridae</taxon>
        <taxon>Pentapetalae</taxon>
        <taxon>rosids</taxon>
        <taxon>malvids</taxon>
        <taxon>Myrtales</taxon>
        <taxon>Lythraceae</taxon>
        <taxon>Punica</taxon>
    </lineage>
</organism>
<dbReference type="PANTHER" id="PTHR27002:SF559">
    <property type="entry name" value="CYSTEINE-RICH RLK (RECEPTOR-LIKE KINASE) PROTEIN"/>
    <property type="match status" value="1"/>
</dbReference>
<dbReference type="InterPro" id="IPR011009">
    <property type="entry name" value="Kinase-like_dom_sf"/>
</dbReference>
<dbReference type="Pfam" id="PF00069">
    <property type="entry name" value="Pkinase"/>
    <property type="match status" value="1"/>
</dbReference>
<keyword evidence="9" id="KW-1133">Transmembrane helix</keyword>
<evidence type="ECO:0000256" key="2">
    <source>
        <dbReference type="ARBA" id="ARBA00022527"/>
    </source>
</evidence>
<dbReference type="AlphaFoldDB" id="A0A2I0HJH2"/>
<dbReference type="PROSITE" id="PS50011">
    <property type="entry name" value="PROTEIN_KINASE_DOM"/>
    <property type="match status" value="1"/>
</dbReference>
<protein>
    <recommendedName>
        <fullName evidence="1">non-specific serine/threonine protein kinase</fullName>
        <ecNumber evidence="1">2.7.11.1</ecNumber>
    </recommendedName>
</protein>
<keyword evidence="9" id="KW-0812">Transmembrane</keyword>
<dbReference type="GO" id="GO:0005886">
    <property type="term" value="C:plasma membrane"/>
    <property type="evidence" value="ECO:0007669"/>
    <property type="project" value="TreeGrafter"/>
</dbReference>
<keyword evidence="2" id="KW-0723">Serine/threonine-protein kinase</keyword>
<evidence type="ECO:0000313" key="11">
    <source>
        <dbReference type="EMBL" id="PKI31838.1"/>
    </source>
</evidence>
<feature type="domain" description="Protein kinase" evidence="10">
    <location>
        <begin position="35"/>
        <end position="256"/>
    </location>
</feature>
<dbReference type="GO" id="GO:0004674">
    <property type="term" value="F:protein serine/threonine kinase activity"/>
    <property type="evidence" value="ECO:0007669"/>
    <property type="project" value="UniProtKB-KW"/>
</dbReference>
<dbReference type="GO" id="GO:0005524">
    <property type="term" value="F:ATP binding"/>
    <property type="evidence" value="ECO:0007669"/>
    <property type="project" value="UniProtKB-KW"/>
</dbReference>
<evidence type="ECO:0000256" key="8">
    <source>
        <dbReference type="ARBA" id="ARBA00048679"/>
    </source>
</evidence>
<keyword evidence="3" id="KW-0808">Transferase</keyword>
<name>A0A2I0HJH2_PUNGR</name>
<dbReference type="Proteomes" id="UP000233551">
    <property type="component" value="Unassembled WGS sequence"/>
</dbReference>
<evidence type="ECO:0000256" key="5">
    <source>
        <dbReference type="ARBA" id="ARBA00022777"/>
    </source>
</evidence>
<evidence type="ECO:0000256" key="3">
    <source>
        <dbReference type="ARBA" id="ARBA00022679"/>
    </source>
</evidence>
<evidence type="ECO:0000256" key="1">
    <source>
        <dbReference type="ARBA" id="ARBA00012513"/>
    </source>
</evidence>
<comment type="catalytic activity">
    <reaction evidence="8">
        <text>L-seryl-[protein] + ATP = O-phospho-L-seryl-[protein] + ADP + H(+)</text>
        <dbReference type="Rhea" id="RHEA:17989"/>
        <dbReference type="Rhea" id="RHEA-COMP:9863"/>
        <dbReference type="Rhea" id="RHEA-COMP:11604"/>
        <dbReference type="ChEBI" id="CHEBI:15378"/>
        <dbReference type="ChEBI" id="CHEBI:29999"/>
        <dbReference type="ChEBI" id="CHEBI:30616"/>
        <dbReference type="ChEBI" id="CHEBI:83421"/>
        <dbReference type="ChEBI" id="CHEBI:456216"/>
        <dbReference type="EC" id="2.7.11.1"/>
    </reaction>
</comment>
<evidence type="ECO:0000313" key="12">
    <source>
        <dbReference type="Proteomes" id="UP000233551"/>
    </source>
</evidence>
<dbReference type="InterPro" id="IPR000719">
    <property type="entry name" value="Prot_kinase_dom"/>
</dbReference>
<dbReference type="PROSITE" id="PS00108">
    <property type="entry name" value="PROTEIN_KINASE_ST"/>
    <property type="match status" value="1"/>
</dbReference>
<accession>A0A2I0HJH2</accession>
<gene>
    <name evidence="11" type="ORF">CRG98_047771</name>
</gene>
<keyword evidence="4" id="KW-0547">Nucleotide-binding</keyword>
<reference evidence="11 12" key="1">
    <citation type="submission" date="2017-11" db="EMBL/GenBank/DDBJ databases">
        <title>De-novo sequencing of pomegranate (Punica granatum L.) genome.</title>
        <authorList>
            <person name="Akparov Z."/>
            <person name="Amiraslanov A."/>
            <person name="Hajiyeva S."/>
            <person name="Abbasov M."/>
            <person name="Kaur K."/>
            <person name="Hamwieh A."/>
            <person name="Solovyev V."/>
            <person name="Salamov A."/>
            <person name="Braich B."/>
            <person name="Kosarev P."/>
            <person name="Mahmoud A."/>
            <person name="Hajiyev E."/>
            <person name="Babayeva S."/>
            <person name="Izzatullayeva V."/>
            <person name="Mammadov A."/>
            <person name="Mammadov A."/>
            <person name="Sharifova S."/>
            <person name="Ojaghi J."/>
            <person name="Eynullazada K."/>
            <person name="Bayramov B."/>
            <person name="Abdulazimova A."/>
            <person name="Shahmuradov I."/>
        </authorList>
    </citation>
    <scope>NUCLEOTIDE SEQUENCE [LARGE SCALE GENOMIC DNA]</scope>
    <source>
        <strain evidence="12">cv. AG2017</strain>
        <tissue evidence="11">Leaf</tissue>
    </source>
</reference>
<dbReference type="PANTHER" id="PTHR27002">
    <property type="entry name" value="RECEPTOR-LIKE SERINE/THREONINE-PROTEIN KINASE SD1-8"/>
    <property type="match status" value="1"/>
</dbReference>
<evidence type="ECO:0000256" key="9">
    <source>
        <dbReference type="SAM" id="Phobius"/>
    </source>
</evidence>
<keyword evidence="12" id="KW-1185">Reference proteome</keyword>